<gene>
    <name evidence="3" type="ORF">SEVIR_5G140400v2</name>
</gene>
<feature type="compositionally biased region" description="Pro residues" evidence="1">
    <location>
        <begin position="118"/>
        <end position="131"/>
    </location>
</feature>
<proteinExistence type="predicted"/>
<reference evidence="3" key="1">
    <citation type="submission" date="2019-03" db="EMBL/GenBank/DDBJ databases">
        <title>WGS assembly of Setaria viridis.</title>
        <authorList>
            <person name="Huang P."/>
            <person name="Jenkins J."/>
            <person name="Grimwood J."/>
            <person name="Barry K."/>
            <person name="Healey A."/>
            <person name="Mamidi S."/>
            <person name="Sreedasyam A."/>
            <person name="Shu S."/>
            <person name="Feldman M."/>
            <person name="Wu J."/>
            <person name="Yu Y."/>
            <person name="Chen C."/>
            <person name="Johnson J."/>
            <person name="Rokhsar D."/>
            <person name="Baxter I."/>
            <person name="Schmutz J."/>
            <person name="Brutnell T."/>
            <person name="Kellogg E."/>
        </authorList>
    </citation>
    <scope>NUCLEOTIDE SEQUENCE [LARGE SCALE GENOMIC DNA]</scope>
</reference>
<feature type="signal peptide" evidence="2">
    <location>
        <begin position="1"/>
        <end position="25"/>
    </location>
</feature>
<evidence type="ECO:0000256" key="1">
    <source>
        <dbReference type="SAM" id="MobiDB-lite"/>
    </source>
</evidence>
<keyword evidence="2" id="KW-0732">Signal</keyword>
<sequence>MEEAVCHMHAIAMLLAVAAWRSAASRPLSETVCRRACWESCVLLLHGLFAYLLSFVPGRNTYPAAARGPSSCLPPPHLRLFFPRNPTRRPSPATSPPPPLFPRLCQARALARASSSPPATPTPCSPPPPQRRPARRHCLPARSYTSRRGCRSPPPPPRLMSTRLLPRITPLPRRRPNPNYPPVTPALAASLARVLAVGHPLFRVPAIVQRHRRRAGTLFLHSFFVASEES</sequence>
<evidence type="ECO:0000313" key="3">
    <source>
        <dbReference type="EMBL" id="TKW14027.1"/>
    </source>
</evidence>
<keyword evidence="4" id="KW-1185">Reference proteome</keyword>
<accession>A0A4U6USL1</accession>
<protein>
    <submittedName>
        <fullName evidence="3">Uncharacterized protein</fullName>
    </submittedName>
</protein>
<name>A0A4U6USL1_SETVI</name>
<dbReference type="Proteomes" id="UP000298652">
    <property type="component" value="Chromosome 5"/>
</dbReference>
<evidence type="ECO:0000313" key="4">
    <source>
        <dbReference type="Proteomes" id="UP000298652"/>
    </source>
</evidence>
<dbReference type="EMBL" id="CM016556">
    <property type="protein sequence ID" value="TKW14027.1"/>
    <property type="molecule type" value="Genomic_DNA"/>
</dbReference>
<organism evidence="3 4">
    <name type="scientific">Setaria viridis</name>
    <name type="common">Green bristlegrass</name>
    <name type="synonym">Setaria italica subsp. viridis</name>
    <dbReference type="NCBI Taxonomy" id="4556"/>
    <lineage>
        <taxon>Eukaryota</taxon>
        <taxon>Viridiplantae</taxon>
        <taxon>Streptophyta</taxon>
        <taxon>Embryophyta</taxon>
        <taxon>Tracheophyta</taxon>
        <taxon>Spermatophyta</taxon>
        <taxon>Magnoliopsida</taxon>
        <taxon>Liliopsida</taxon>
        <taxon>Poales</taxon>
        <taxon>Poaceae</taxon>
        <taxon>PACMAD clade</taxon>
        <taxon>Panicoideae</taxon>
        <taxon>Panicodae</taxon>
        <taxon>Paniceae</taxon>
        <taxon>Cenchrinae</taxon>
        <taxon>Setaria</taxon>
    </lineage>
</organism>
<feature type="chain" id="PRO_5020296710" evidence="2">
    <location>
        <begin position="26"/>
        <end position="230"/>
    </location>
</feature>
<dbReference type="Gramene" id="TKW14027">
    <property type="protein sequence ID" value="TKW14027"/>
    <property type="gene ID" value="SEVIR_5G140400v2"/>
</dbReference>
<evidence type="ECO:0000256" key="2">
    <source>
        <dbReference type="SAM" id="SignalP"/>
    </source>
</evidence>
<feature type="region of interest" description="Disordered" evidence="1">
    <location>
        <begin position="112"/>
        <end position="160"/>
    </location>
</feature>
<dbReference type="AlphaFoldDB" id="A0A4U6USL1"/>